<sequence>MPILPKTLIKKQGRHATKAAPSNFDTSNQSSPSEDINDTLAAVFPKNPDIVDRVLSLLGPLKETYRPLNLNGCDRARTEFLAYGTLSQRNPSCDDRWSSQYGAYTFQIPPANEVPHLQVTFVRGLLVGIIDADSHGSLKISANCWTAPGHLVIAPPPDPRLRNIPVWIRDWRYIPSTNGRGLFEILEKDIVLLTPKPPHTTPFRTLRPDLTALQLPQHIRGFVRAKSCIIGSKSSRPIFLTEISDALDNTASSAVIVIFRGCDAMKWWPFLSSGQEVGISALIPCKLPKYNERLVLAARGPESTCCDLSQTPIVERPQPSHSPESFKRHDPKKRKLETENRKDAITLVQGGHAMLTYEGEVTEVLGEGKLQLDHKVILYLGSFANWCAGPAVSRVCFRKGAKIVASWVMSFIREGLIRLFPTGRTSVDVQYFGDIDLEMRLPRSRQNVWRWIWKRWEFRDIIWAEDIYCALRKNLGSLFESTLISSSADIATETELIEYLLGTEKSVGLVQHAMFLLSGRKELLDPDLTVSRNLHAEFLSPNQVPETPSSRPAVPSLASIKKAVRLLWRKRESESASPRPTDELSTQAPVHVSAIFTISEILGALCERDDVDLSFSTAGVRGQGISLICLLQGSADGYPQATLSDATASMKTRIIGDVPPCAIGSIVVLQRFSVVIEFTSIKSLCEITLVIEGHSIEELLGGGTDDYDRTASCNGTRGSGMCMASYPGVRGSERTPRLVQRPYMSPTQHENILDSIIARCPLICIFVNKLTPRPAECVVTGALLAFCRSTQDEEWISFPSTKEGFYPCRLSLSGQSMLSFSIALRIGNFFAVSCTDLLATPSPEEHLREQLAQSLKQQSLLKLKSHVECEVPYVRSLGKQNKLSCFGPNQEDPRRHQTSPSGFFDKGMMTIHEGSKLGGYSPLQTTLRSLRDKTANSISFPLWDAFDRCHVGKEKVLILRGIVQYCGPPIEGSVRSDMLWQLRILDEDIEVISITIDFYDRQSIPYGITGGMSVIVHNVSRVTLQGGSRFRFVGNSTTFVDLIAVPSLDQNSKCLDCVSPPTIQSLCSAFNFATLSEFSTENERQGQQSCGTGIIRLRVLKVDQIQVKTMTQTNCAKCGIETVPDGSTMRTTISVTAAVEDGSAVGTLICKGWEPVTRLLGMKRHEVLALKTRSLCKGGFTISCEEAKAYQVSAFKNRQRDTLTDVCEVMPRVATTILT</sequence>
<dbReference type="Gramene" id="CDF35356">
    <property type="protein sequence ID" value="CDF35356"/>
    <property type="gene ID" value="CHC_T00003411001"/>
</dbReference>
<evidence type="ECO:0008006" key="4">
    <source>
        <dbReference type="Google" id="ProtNLM"/>
    </source>
</evidence>
<dbReference type="Proteomes" id="UP000012073">
    <property type="component" value="Unassembled WGS sequence"/>
</dbReference>
<name>R7QD42_CHOCR</name>
<keyword evidence="3" id="KW-1185">Reference proteome</keyword>
<dbReference type="EMBL" id="HG001729">
    <property type="protein sequence ID" value="CDF35356.1"/>
    <property type="molecule type" value="Genomic_DNA"/>
</dbReference>
<evidence type="ECO:0000256" key="1">
    <source>
        <dbReference type="SAM" id="MobiDB-lite"/>
    </source>
</evidence>
<protein>
    <recommendedName>
        <fullName evidence="4">CST complex subunit CTC1</fullName>
    </recommendedName>
</protein>
<dbReference type="RefSeq" id="XP_005715175.1">
    <property type="nucleotide sequence ID" value="XM_005715118.1"/>
</dbReference>
<proteinExistence type="predicted"/>
<dbReference type="AlphaFoldDB" id="R7QD42"/>
<dbReference type="GeneID" id="17322945"/>
<feature type="compositionally biased region" description="Polar residues" evidence="1">
    <location>
        <begin position="23"/>
        <end position="34"/>
    </location>
</feature>
<accession>R7QD42</accession>
<dbReference type="KEGG" id="ccp:CHC_T00003411001"/>
<reference evidence="3" key="1">
    <citation type="journal article" date="2013" name="Proc. Natl. Acad. Sci. U.S.A.">
        <title>Genome structure and metabolic features in the red seaweed Chondrus crispus shed light on evolution of the Archaeplastida.</title>
        <authorList>
            <person name="Collen J."/>
            <person name="Porcel B."/>
            <person name="Carre W."/>
            <person name="Ball S.G."/>
            <person name="Chaparro C."/>
            <person name="Tonon T."/>
            <person name="Barbeyron T."/>
            <person name="Michel G."/>
            <person name="Noel B."/>
            <person name="Valentin K."/>
            <person name="Elias M."/>
            <person name="Artiguenave F."/>
            <person name="Arun A."/>
            <person name="Aury J.M."/>
            <person name="Barbosa-Neto J.F."/>
            <person name="Bothwell J.H."/>
            <person name="Bouget F.Y."/>
            <person name="Brillet L."/>
            <person name="Cabello-Hurtado F."/>
            <person name="Capella-Gutierrez S."/>
            <person name="Charrier B."/>
            <person name="Cladiere L."/>
            <person name="Cock J.M."/>
            <person name="Coelho S.M."/>
            <person name="Colleoni C."/>
            <person name="Czjzek M."/>
            <person name="Da Silva C."/>
            <person name="Delage L."/>
            <person name="Denoeud F."/>
            <person name="Deschamps P."/>
            <person name="Dittami S.M."/>
            <person name="Gabaldon T."/>
            <person name="Gachon C.M."/>
            <person name="Groisillier A."/>
            <person name="Herve C."/>
            <person name="Jabbari K."/>
            <person name="Katinka M."/>
            <person name="Kloareg B."/>
            <person name="Kowalczyk N."/>
            <person name="Labadie K."/>
            <person name="Leblanc C."/>
            <person name="Lopez P.J."/>
            <person name="McLachlan D.H."/>
            <person name="Meslet-Cladiere L."/>
            <person name="Moustafa A."/>
            <person name="Nehr Z."/>
            <person name="Nyvall Collen P."/>
            <person name="Panaud O."/>
            <person name="Partensky F."/>
            <person name="Poulain J."/>
            <person name="Rensing S.A."/>
            <person name="Rousvoal S."/>
            <person name="Samson G."/>
            <person name="Symeonidi A."/>
            <person name="Weissenbach J."/>
            <person name="Zambounis A."/>
            <person name="Wincker P."/>
            <person name="Boyen C."/>
        </authorList>
    </citation>
    <scope>NUCLEOTIDE SEQUENCE [LARGE SCALE GENOMIC DNA]</scope>
    <source>
        <strain evidence="3">cv. Stackhouse</strain>
    </source>
</reference>
<organism evidence="2 3">
    <name type="scientific">Chondrus crispus</name>
    <name type="common">Carrageen Irish moss</name>
    <name type="synonym">Polymorpha crispa</name>
    <dbReference type="NCBI Taxonomy" id="2769"/>
    <lineage>
        <taxon>Eukaryota</taxon>
        <taxon>Rhodophyta</taxon>
        <taxon>Florideophyceae</taxon>
        <taxon>Rhodymeniophycidae</taxon>
        <taxon>Gigartinales</taxon>
        <taxon>Gigartinaceae</taxon>
        <taxon>Chondrus</taxon>
    </lineage>
</organism>
<evidence type="ECO:0000313" key="2">
    <source>
        <dbReference type="EMBL" id="CDF35356.1"/>
    </source>
</evidence>
<feature type="region of interest" description="Disordered" evidence="1">
    <location>
        <begin position="11"/>
        <end position="35"/>
    </location>
</feature>
<evidence type="ECO:0000313" key="3">
    <source>
        <dbReference type="Proteomes" id="UP000012073"/>
    </source>
</evidence>
<gene>
    <name evidence="2" type="ORF">CHC_T00003411001</name>
</gene>
<feature type="region of interest" description="Disordered" evidence="1">
    <location>
        <begin position="313"/>
        <end position="341"/>
    </location>
</feature>